<gene>
    <name evidence="8" type="ORF">O9G_005963</name>
</gene>
<evidence type="ECO:0000313" key="9">
    <source>
        <dbReference type="Proteomes" id="UP000030755"/>
    </source>
</evidence>
<dbReference type="EMBL" id="KE560492">
    <property type="protein sequence ID" value="EPZ36680.1"/>
    <property type="molecule type" value="Genomic_DNA"/>
</dbReference>
<dbReference type="OrthoDB" id="2389127at2759"/>
<sequence>MTDEFKDLLPEPSQKFKRSRIESESEDNQLPPEDILVKQKTQKKITYYDSNISGEEHEKVRMSLATTFFATGIPFRITDDEYFRKFLSDLRPGFTPPSRQTLATSMVDAVFKREKEKVITRLRQQRKLSIVTDGCTKMRPIFWKSLHTGDVAYSAAYMSDQIDAVIREVEEISGPKSVCGVVTDNAPNMANAWNILDGKYPHIFCNGCAAHTMNLLVKDILELDLFKQAVAKGAKRPGNETRRGLRLPVPAGVFSNKNIVRELFEDEEFINRFNRKPAKLKEVKEIIEDRHFFQDAKIVLDFIKPVNECLANFERDNASLSIVYESFNKILSLSIYRVPNDHVDNQIQRAVLDMILSRAIADFHGTDITDTINQAVHIVMSGGLNSGASEDEYREALVSFVTKKEEWATDPEKWNHQKQFSPLDWWNVTKTYAVLKDLALGVCFSCSNIICIQ</sequence>
<feature type="domain" description="DUF659" evidence="7">
    <location>
        <begin position="135"/>
        <end position="232"/>
    </location>
</feature>
<comment type="subcellular location">
    <subcellularLocation>
        <location evidence="1">Nucleus</location>
    </subcellularLocation>
</comment>
<keyword evidence="2" id="KW-0479">Metal-binding</keyword>
<dbReference type="PANTHER" id="PTHR46481">
    <property type="entry name" value="ZINC FINGER BED DOMAIN-CONTAINING PROTEIN 4"/>
    <property type="match status" value="1"/>
</dbReference>
<keyword evidence="9" id="KW-1185">Reference proteome</keyword>
<evidence type="ECO:0000256" key="1">
    <source>
        <dbReference type="ARBA" id="ARBA00004123"/>
    </source>
</evidence>
<keyword evidence="3" id="KW-0863">Zinc-finger</keyword>
<dbReference type="GO" id="GO:0008270">
    <property type="term" value="F:zinc ion binding"/>
    <property type="evidence" value="ECO:0007669"/>
    <property type="project" value="UniProtKB-KW"/>
</dbReference>
<evidence type="ECO:0000256" key="2">
    <source>
        <dbReference type="ARBA" id="ARBA00022723"/>
    </source>
</evidence>
<evidence type="ECO:0000259" key="7">
    <source>
        <dbReference type="Pfam" id="PF04937"/>
    </source>
</evidence>
<dbReference type="OMA" id="FENDSCY"/>
<dbReference type="GO" id="GO:0005634">
    <property type="term" value="C:nucleus"/>
    <property type="evidence" value="ECO:0007669"/>
    <property type="project" value="UniProtKB-SubCell"/>
</dbReference>
<evidence type="ECO:0000313" key="8">
    <source>
        <dbReference type="EMBL" id="EPZ36680.1"/>
    </source>
</evidence>
<evidence type="ECO:0000256" key="6">
    <source>
        <dbReference type="SAM" id="MobiDB-lite"/>
    </source>
</evidence>
<dbReference type="STRING" id="988480.A0A075B282"/>
<dbReference type="AlphaFoldDB" id="A0A075B282"/>
<feature type="region of interest" description="Disordered" evidence="6">
    <location>
        <begin position="1"/>
        <end position="32"/>
    </location>
</feature>
<evidence type="ECO:0000256" key="3">
    <source>
        <dbReference type="ARBA" id="ARBA00022771"/>
    </source>
</evidence>
<organism evidence="8 9">
    <name type="scientific">Rozella allomycis (strain CSF55)</name>
    <dbReference type="NCBI Taxonomy" id="988480"/>
    <lineage>
        <taxon>Eukaryota</taxon>
        <taxon>Fungi</taxon>
        <taxon>Fungi incertae sedis</taxon>
        <taxon>Cryptomycota</taxon>
        <taxon>Cryptomycota incertae sedis</taxon>
        <taxon>Rozella</taxon>
    </lineage>
</organism>
<keyword evidence="5" id="KW-0539">Nucleus</keyword>
<keyword evidence="4" id="KW-0862">Zinc</keyword>
<dbReference type="InterPro" id="IPR007021">
    <property type="entry name" value="DUF659"/>
</dbReference>
<dbReference type="InterPro" id="IPR052035">
    <property type="entry name" value="ZnF_BED_domain_contain"/>
</dbReference>
<dbReference type="InterPro" id="IPR012337">
    <property type="entry name" value="RNaseH-like_sf"/>
</dbReference>
<evidence type="ECO:0000256" key="5">
    <source>
        <dbReference type="ARBA" id="ARBA00023242"/>
    </source>
</evidence>
<accession>A0A075B282</accession>
<reference evidence="8 9" key="1">
    <citation type="journal article" date="2013" name="Curr. Biol.">
        <title>Shared signatures of parasitism and phylogenomics unite Cryptomycota and microsporidia.</title>
        <authorList>
            <person name="James T.Y."/>
            <person name="Pelin A."/>
            <person name="Bonen L."/>
            <person name="Ahrendt S."/>
            <person name="Sain D."/>
            <person name="Corradi N."/>
            <person name="Stajich J.E."/>
        </authorList>
    </citation>
    <scope>NUCLEOTIDE SEQUENCE [LARGE SCALE GENOMIC DNA]</scope>
    <source>
        <strain evidence="8 9">CSF55</strain>
    </source>
</reference>
<dbReference type="SUPFAM" id="SSF53098">
    <property type="entry name" value="Ribonuclease H-like"/>
    <property type="match status" value="1"/>
</dbReference>
<evidence type="ECO:0000256" key="4">
    <source>
        <dbReference type="ARBA" id="ARBA00022833"/>
    </source>
</evidence>
<dbReference type="HOGENOM" id="CLU_035101_0_0_1"/>
<proteinExistence type="predicted"/>
<protein>
    <recommendedName>
        <fullName evidence="7">DUF659 domain-containing protein</fullName>
    </recommendedName>
</protein>
<dbReference type="Proteomes" id="UP000030755">
    <property type="component" value="Unassembled WGS sequence"/>
</dbReference>
<dbReference type="Pfam" id="PF04937">
    <property type="entry name" value="DUF659"/>
    <property type="match status" value="1"/>
</dbReference>
<name>A0A075B282_ROZAC</name>
<dbReference type="PANTHER" id="PTHR46481:SF10">
    <property type="entry name" value="ZINC FINGER BED DOMAIN-CONTAINING PROTEIN 39"/>
    <property type="match status" value="1"/>
</dbReference>